<dbReference type="InterPro" id="IPR000979">
    <property type="entry name" value="Phosphodiesterase_MJ0936/Vps29"/>
</dbReference>
<name>A0A0R3JZY9_CALMK</name>
<dbReference type="Proteomes" id="UP000052015">
    <property type="component" value="Unassembled WGS sequence"/>
</dbReference>
<dbReference type="EMBL" id="LKHP01000015">
    <property type="protein sequence ID" value="KRQ86146.1"/>
    <property type="molecule type" value="Genomic_DNA"/>
</dbReference>
<protein>
    <recommendedName>
        <fullName evidence="4">Phosphoesterase</fullName>
        <ecNumber evidence="4">3.1.4.-</ecNumber>
    </recommendedName>
</protein>
<dbReference type="InterPro" id="IPR029052">
    <property type="entry name" value="Metallo-depent_PP-like"/>
</dbReference>
<dbReference type="NCBIfam" id="TIGR00040">
    <property type="entry name" value="yfcE"/>
    <property type="match status" value="1"/>
</dbReference>
<dbReference type="PROSITE" id="PS01269">
    <property type="entry name" value="UPF0025"/>
    <property type="match status" value="1"/>
</dbReference>
<feature type="domain" description="Calcineurin-like phosphoesterase" evidence="5">
    <location>
        <begin position="1"/>
        <end position="139"/>
    </location>
</feature>
<gene>
    <name evidence="6" type="ORF">ABG79_02098</name>
</gene>
<dbReference type="Gene3D" id="3.60.21.10">
    <property type="match status" value="1"/>
</dbReference>
<dbReference type="InterPro" id="IPR041802">
    <property type="entry name" value="MPP_YfcE"/>
</dbReference>
<keyword evidence="7" id="KW-1185">Reference proteome</keyword>
<dbReference type="OrthoDB" id="9800565at2"/>
<evidence type="ECO:0000256" key="1">
    <source>
        <dbReference type="ARBA" id="ARBA00008950"/>
    </source>
</evidence>
<dbReference type="AlphaFoldDB" id="A0A0R3JZY9"/>
<evidence type="ECO:0000256" key="2">
    <source>
        <dbReference type="ARBA" id="ARBA00022723"/>
    </source>
</evidence>
<evidence type="ECO:0000259" key="5">
    <source>
        <dbReference type="Pfam" id="PF12850"/>
    </source>
</evidence>
<sequence length="159" mass="18344">MRIGIVSDTHKNLFMLDKAIKLMGDIDLLIHLGDCKEDLIKINTKYNLDYEAVLGNNDFLREGESEKLIVLKGKKILLTHGHKYNVYFGLDRLYYRAAELEADVVLYGHTHVQHIEWINNILFINPGSTSLPRDRNPGCIKMTILDNGEVDIEPIRFEY</sequence>
<dbReference type="EC" id="3.1.4.-" evidence="4"/>
<accession>A0A0R3JZY9</accession>
<keyword evidence="2 4" id="KW-0479">Metal-binding</keyword>
<dbReference type="GO" id="GO:0016787">
    <property type="term" value="F:hydrolase activity"/>
    <property type="evidence" value="ECO:0007669"/>
    <property type="project" value="UniProtKB-UniRule"/>
</dbReference>
<dbReference type="GO" id="GO:0046872">
    <property type="term" value="F:metal ion binding"/>
    <property type="evidence" value="ECO:0007669"/>
    <property type="project" value="UniProtKB-KW"/>
</dbReference>
<dbReference type="PANTHER" id="PTHR11124">
    <property type="entry name" value="VACUOLAR SORTING PROTEIN VPS29"/>
    <property type="match status" value="1"/>
</dbReference>
<dbReference type="InterPro" id="IPR020935">
    <property type="entry name" value="PdiEstase_YfcE_CS"/>
</dbReference>
<dbReference type="STRING" id="908809.ABG79_02098"/>
<dbReference type="CDD" id="cd00841">
    <property type="entry name" value="MPP_YfcE"/>
    <property type="match status" value="1"/>
</dbReference>
<dbReference type="SUPFAM" id="SSF56300">
    <property type="entry name" value="Metallo-dependent phosphatases"/>
    <property type="match status" value="1"/>
</dbReference>
<evidence type="ECO:0000256" key="3">
    <source>
        <dbReference type="ARBA" id="ARBA00022801"/>
    </source>
</evidence>
<dbReference type="InterPro" id="IPR024654">
    <property type="entry name" value="Calcineurin-like_PHP_lpxH"/>
</dbReference>
<comment type="cofactor">
    <cofactor evidence="4">
        <name>a divalent metal cation</name>
        <dbReference type="ChEBI" id="CHEBI:60240"/>
    </cofactor>
</comment>
<dbReference type="RefSeq" id="WP_057979397.1">
    <property type="nucleotide sequence ID" value="NZ_LKHP01000015.1"/>
</dbReference>
<evidence type="ECO:0000313" key="6">
    <source>
        <dbReference type="EMBL" id="KRQ86146.1"/>
    </source>
</evidence>
<organism evidence="6 7">
    <name type="scientific">Caloramator mitchellensis</name>
    <dbReference type="NCBI Taxonomy" id="908809"/>
    <lineage>
        <taxon>Bacteria</taxon>
        <taxon>Bacillati</taxon>
        <taxon>Bacillota</taxon>
        <taxon>Clostridia</taxon>
        <taxon>Eubacteriales</taxon>
        <taxon>Clostridiaceae</taxon>
        <taxon>Caloramator</taxon>
    </lineage>
</organism>
<evidence type="ECO:0000313" key="7">
    <source>
        <dbReference type="Proteomes" id="UP000052015"/>
    </source>
</evidence>
<proteinExistence type="inferred from homology"/>
<evidence type="ECO:0000256" key="4">
    <source>
        <dbReference type="RuleBase" id="RU362039"/>
    </source>
</evidence>
<keyword evidence="3" id="KW-0378">Hydrolase</keyword>
<dbReference type="Pfam" id="PF12850">
    <property type="entry name" value="Metallophos_2"/>
    <property type="match status" value="1"/>
</dbReference>
<reference evidence="6 7" key="1">
    <citation type="submission" date="2015-09" db="EMBL/GenBank/DDBJ databases">
        <title>Draft genome sequence of a Caloramator mitchellensis, a moderate thermophile from the Great Artesian Basin of Australia.</title>
        <authorList>
            <person name="Patel B.K."/>
        </authorList>
    </citation>
    <scope>NUCLEOTIDE SEQUENCE [LARGE SCALE GENOMIC DNA]</scope>
    <source>
        <strain evidence="6 7">VF08</strain>
    </source>
</reference>
<comment type="caution">
    <text evidence="6">The sequence shown here is derived from an EMBL/GenBank/DDBJ whole genome shotgun (WGS) entry which is preliminary data.</text>
</comment>
<comment type="similarity">
    <text evidence="1 4">Belongs to the metallophosphoesterase superfamily. YfcE family.</text>
</comment>